<dbReference type="AlphaFoldDB" id="A0A319DMG5"/>
<dbReference type="Proteomes" id="UP000247810">
    <property type="component" value="Unassembled WGS sequence"/>
</dbReference>
<name>A0A319DMG5_9EURO</name>
<evidence type="ECO:0000313" key="3">
    <source>
        <dbReference type="Proteomes" id="UP000247810"/>
    </source>
</evidence>
<feature type="compositionally biased region" description="Basic residues" evidence="1">
    <location>
        <begin position="61"/>
        <end position="72"/>
    </location>
</feature>
<reference evidence="2 3" key="1">
    <citation type="submission" date="2018-02" db="EMBL/GenBank/DDBJ databases">
        <title>The genomes of Aspergillus section Nigri reveals drivers in fungal speciation.</title>
        <authorList>
            <consortium name="DOE Joint Genome Institute"/>
            <person name="Vesth T.C."/>
            <person name="Nybo J."/>
            <person name="Theobald S."/>
            <person name="Brandl J."/>
            <person name="Frisvad J.C."/>
            <person name="Nielsen K.F."/>
            <person name="Lyhne E.K."/>
            <person name="Kogle M.E."/>
            <person name="Kuo A."/>
            <person name="Riley R."/>
            <person name="Clum A."/>
            <person name="Nolan M."/>
            <person name="Lipzen A."/>
            <person name="Salamov A."/>
            <person name="Henrissat B."/>
            <person name="Wiebenga A."/>
            <person name="De vries R.P."/>
            <person name="Grigoriev I.V."/>
            <person name="Mortensen U.H."/>
            <person name="Andersen M.R."/>
            <person name="Baker S.E."/>
        </authorList>
    </citation>
    <scope>NUCLEOTIDE SEQUENCE [LARGE SCALE GENOMIC DNA]</scope>
    <source>
        <strain evidence="2 3">CBS 707.79</strain>
    </source>
</reference>
<protein>
    <submittedName>
        <fullName evidence="2">Uncharacterized protein</fullName>
    </submittedName>
</protein>
<dbReference type="EMBL" id="KZ825810">
    <property type="protein sequence ID" value="PYH98579.1"/>
    <property type="molecule type" value="Genomic_DNA"/>
</dbReference>
<proteinExistence type="predicted"/>
<keyword evidence="3" id="KW-1185">Reference proteome</keyword>
<gene>
    <name evidence="2" type="ORF">BO71DRAFT_426027</name>
</gene>
<accession>A0A319DMG5</accession>
<evidence type="ECO:0000256" key="1">
    <source>
        <dbReference type="SAM" id="MobiDB-lite"/>
    </source>
</evidence>
<organism evidence="2 3">
    <name type="scientific">Aspergillus ellipticus CBS 707.79</name>
    <dbReference type="NCBI Taxonomy" id="1448320"/>
    <lineage>
        <taxon>Eukaryota</taxon>
        <taxon>Fungi</taxon>
        <taxon>Dikarya</taxon>
        <taxon>Ascomycota</taxon>
        <taxon>Pezizomycotina</taxon>
        <taxon>Eurotiomycetes</taxon>
        <taxon>Eurotiomycetidae</taxon>
        <taxon>Eurotiales</taxon>
        <taxon>Aspergillaceae</taxon>
        <taxon>Aspergillus</taxon>
        <taxon>Aspergillus subgen. Circumdati</taxon>
    </lineage>
</organism>
<feature type="region of interest" description="Disordered" evidence="1">
    <location>
        <begin position="1"/>
        <end position="72"/>
    </location>
</feature>
<evidence type="ECO:0000313" key="2">
    <source>
        <dbReference type="EMBL" id="PYH98579.1"/>
    </source>
</evidence>
<dbReference type="VEuPathDB" id="FungiDB:BO71DRAFT_426027"/>
<dbReference type="OrthoDB" id="4482097at2759"/>
<sequence>MTIPYPLIGPESYGLGRKSVRRTPSTPGPSTAEPALKDLMSANSSQEHLDACSKASSGHGWRAKLSRKFHLP</sequence>